<evidence type="ECO:0000256" key="9">
    <source>
        <dbReference type="PIRSR" id="PIRSR621190-2"/>
    </source>
</evidence>
<dbReference type="InterPro" id="IPR006026">
    <property type="entry name" value="Peptidase_Metallo"/>
</dbReference>
<dbReference type="SMART" id="SM00235">
    <property type="entry name" value="ZnMc"/>
    <property type="match status" value="1"/>
</dbReference>
<accession>A0A915ICL4</accession>
<feature type="binding site" evidence="9">
    <location>
        <position position="37"/>
    </location>
    <ligand>
        <name>Ca(2+)</name>
        <dbReference type="ChEBI" id="CHEBI:29108"/>
        <label>3</label>
    </ligand>
</feature>
<dbReference type="GO" id="GO:0004222">
    <property type="term" value="F:metalloendopeptidase activity"/>
    <property type="evidence" value="ECO:0007669"/>
    <property type="project" value="InterPro"/>
</dbReference>
<comment type="similarity">
    <text evidence="1">Belongs to the peptidase M10A family.</text>
</comment>
<evidence type="ECO:0000256" key="1">
    <source>
        <dbReference type="ARBA" id="ARBA00010370"/>
    </source>
</evidence>
<keyword evidence="7" id="KW-0482">Metalloprotease</keyword>
<evidence type="ECO:0000256" key="4">
    <source>
        <dbReference type="ARBA" id="ARBA00022729"/>
    </source>
</evidence>
<dbReference type="InterPro" id="IPR024079">
    <property type="entry name" value="MetalloPept_cat_dom_sf"/>
</dbReference>
<dbReference type="PANTHER" id="PTHR10201">
    <property type="entry name" value="MATRIX METALLOPROTEINASE"/>
    <property type="match status" value="1"/>
</dbReference>
<keyword evidence="3 9" id="KW-0479">Metal-binding</keyword>
<evidence type="ECO:0000256" key="10">
    <source>
        <dbReference type="SAM" id="MobiDB-lite"/>
    </source>
</evidence>
<dbReference type="GO" id="GO:0006508">
    <property type="term" value="P:proteolysis"/>
    <property type="evidence" value="ECO:0007669"/>
    <property type="project" value="UniProtKB-KW"/>
</dbReference>
<evidence type="ECO:0000313" key="13">
    <source>
        <dbReference type="WBParaSite" id="nRc.2.0.1.t11523-RA"/>
    </source>
</evidence>
<dbReference type="PANTHER" id="PTHR10201:SF291">
    <property type="entry name" value="MATRIX METALLOPROTEINASE 1, ISOFORM C-RELATED"/>
    <property type="match status" value="1"/>
</dbReference>
<dbReference type="InterPro" id="IPR021190">
    <property type="entry name" value="Pept_M10A"/>
</dbReference>
<comment type="cofactor">
    <cofactor evidence="9">
        <name>Zn(2+)</name>
        <dbReference type="ChEBI" id="CHEBI:29105"/>
    </cofactor>
    <text evidence="9">Binds 2 Zn(2+) ions per subunit.</text>
</comment>
<comment type="cofactor">
    <cofactor evidence="9">
        <name>Ca(2+)</name>
        <dbReference type="ChEBI" id="CHEBI:29108"/>
    </cofactor>
    <text evidence="9">Can bind about 5 Ca(2+) ions per subunit.</text>
</comment>
<feature type="binding site" evidence="9">
    <location>
        <position position="25"/>
    </location>
    <ligand>
        <name>Zn(2+)</name>
        <dbReference type="ChEBI" id="CHEBI:29105"/>
        <label>1</label>
    </ligand>
</feature>
<organism evidence="12 13">
    <name type="scientific">Romanomermis culicivorax</name>
    <name type="common">Nematode worm</name>
    <dbReference type="NCBI Taxonomy" id="13658"/>
    <lineage>
        <taxon>Eukaryota</taxon>
        <taxon>Metazoa</taxon>
        <taxon>Ecdysozoa</taxon>
        <taxon>Nematoda</taxon>
        <taxon>Enoplea</taxon>
        <taxon>Dorylaimia</taxon>
        <taxon>Mermithida</taxon>
        <taxon>Mermithoidea</taxon>
        <taxon>Mermithidae</taxon>
        <taxon>Romanomermis</taxon>
    </lineage>
</organism>
<feature type="binding site" evidence="9">
    <location>
        <position position="12"/>
    </location>
    <ligand>
        <name>Zn(2+)</name>
        <dbReference type="ChEBI" id="CHEBI:29105"/>
        <label>1</label>
    </ligand>
</feature>
<feature type="binding site" evidence="9">
    <location>
        <position position="40"/>
    </location>
    <ligand>
        <name>Ca(2+)</name>
        <dbReference type="ChEBI" id="CHEBI:29108"/>
        <label>1</label>
    </ligand>
</feature>
<dbReference type="GO" id="GO:0008270">
    <property type="term" value="F:zinc ion binding"/>
    <property type="evidence" value="ECO:0007669"/>
    <property type="project" value="InterPro"/>
</dbReference>
<dbReference type="InterPro" id="IPR001818">
    <property type="entry name" value="Pept_M10_metallopeptidase"/>
</dbReference>
<dbReference type="GO" id="GO:0030574">
    <property type="term" value="P:collagen catabolic process"/>
    <property type="evidence" value="ECO:0007669"/>
    <property type="project" value="TreeGrafter"/>
</dbReference>
<dbReference type="AlphaFoldDB" id="A0A915ICL4"/>
<evidence type="ECO:0000256" key="3">
    <source>
        <dbReference type="ARBA" id="ARBA00022723"/>
    </source>
</evidence>
<reference evidence="13" key="1">
    <citation type="submission" date="2022-11" db="UniProtKB">
        <authorList>
            <consortium name="WormBaseParasite"/>
        </authorList>
    </citation>
    <scope>IDENTIFICATION</scope>
</reference>
<dbReference type="GO" id="GO:0030198">
    <property type="term" value="P:extracellular matrix organization"/>
    <property type="evidence" value="ECO:0007669"/>
    <property type="project" value="TreeGrafter"/>
</dbReference>
<feature type="binding site" evidence="9">
    <location>
        <position position="40"/>
    </location>
    <ligand>
        <name>Ca(2+)</name>
        <dbReference type="ChEBI" id="CHEBI:29108"/>
        <label>3</label>
    </ligand>
</feature>
<dbReference type="Pfam" id="PF00413">
    <property type="entry name" value="Peptidase_M10"/>
    <property type="match status" value="1"/>
</dbReference>
<feature type="active site" evidence="8">
    <location>
        <position position="64"/>
    </location>
</feature>
<evidence type="ECO:0000256" key="8">
    <source>
        <dbReference type="PIRSR" id="PIRSR621190-1"/>
    </source>
</evidence>
<evidence type="ECO:0000256" key="6">
    <source>
        <dbReference type="ARBA" id="ARBA00022833"/>
    </source>
</evidence>
<keyword evidence="2" id="KW-0645">Protease</keyword>
<keyword evidence="4" id="KW-0732">Signal</keyword>
<feature type="binding site" evidence="9">
    <location>
        <position position="67"/>
    </location>
    <ligand>
        <name>Zn(2+)</name>
        <dbReference type="ChEBI" id="CHEBI:29105"/>
        <label>2</label>
        <note>catalytic</note>
    </ligand>
</feature>
<feature type="binding site" evidence="9">
    <location>
        <position position="63"/>
    </location>
    <ligand>
        <name>Zn(2+)</name>
        <dbReference type="ChEBI" id="CHEBI:29105"/>
        <label>2</label>
        <note>catalytic</note>
    </ligand>
</feature>
<evidence type="ECO:0000313" key="12">
    <source>
        <dbReference type="Proteomes" id="UP000887565"/>
    </source>
</evidence>
<keyword evidence="12" id="KW-1185">Reference proteome</keyword>
<proteinExistence type="inferred from homology"/>
<dbReference type="GO" id="GO:0031012">
    <property type="term" value="C:extracellular matrix"/>
    <property type="evidence" value="ECO:0007669"/>
    <property type="project" value="InterPro"/>
</dbReference>
<feature type="binding site" evidence="9">
    <location>
        <position position="35"/>
    </location>
    <ligand>
        <name>Zn(2+)</name>
        <dbReference type="ChEBI" id="CHEBI:29105"/>
        <label>1</label>
    </ligand>
</feature>
<name>A0A915ICL4_ROMCU</name>
<evidence type="ECO:0000259" key="11">
    <source>
        <dbReference type="SMART" id="SM00235"/>
    </source>
</evidence>
<evidence type="ECO:0000256" key="7">
    <source>
        <dbReference type="ARBA" id="ARBA00023049"/>
    </source>
</evidence>
<sequence length="164" mass="18303">MEVKFASGKHDDNYAFDGQGHTLAHAFYPKDGRIHFDADENWSLDRRVIKEKDFTDFSAVATHEFGHSLGLTHVSDQDSVMLPYYLTPDDQGPRLSPGDVHRIQSLYGSRQVPNARPTLEPKRQTPKATMPGREIPPVRGTPSKSCPDYVNAATTVITRGKDPI</sequence>
<feature type="binding site" evidence="9">
    <location>
        <position position="18"/>
    </location>
    <ligand>
        <name>Ca(2+)</name>
        <dbReference type="ChEBI" id="CHEBI:29108"/>
        <label>3</label>
    </ligand>
</feature>
<feature type="domain" description="Peptidase metallopeptidase" evidence="11">
    <location>
        <begin position="2"/>
        <end position="109"/>
    </location>
</feature>
<feature type="binding site" evidence="9">
    <location>
        <position position="73"/>
    </location>
    <ligand>
        <name>Zn(2+)</name>
        <dbReference type="ChEBI" id="CHEBI:29105"/>
        <label>2</label>
        <note>catalytic</note>
    </ligand>
</feature>
<feature type="binding site" evidence="9">
    <location>
        <position position="81"/>
    </location>
    <ligand>
        <name>Zn(2+)</name>
        <dbReference type="ChEBI" id="CHEBI:29105"/>
        <label>2</label>
        <note>catalytic</note>
    </ligand>
</feature>
<feature type="binding site" evidence="9">
    <location>
        <position position="17"/>
    </location>
    <ligand>
        <name>Ca(2+)</name>
        <dbReference type="ChEBI" id="CHEBI:29108"/>
        <label>3</label>
    </ligand>
</feature>
<protein>
    <submittedName>
        <fullName evidence="13">Peptidase metallopeptidase domain-containing protein</fullName>
    </submittedName>
</protein>
<keyword evidence="5" id="KW-0378">Hydrolase</keyword>
<dbReference type="PRINTS" id="PR00138">
    <property type="entry name" value="MATRIXIN"/>
</dbReference>
<dbReference type="WBParaSite" id="nRc.2.0.1.t11523-RA">
    <property type="protein sequence ID" value="nRc.2.0.1.t11523-RA"/>
    <property type="gene ID" value="nRc.2.0.1.g11523"/>
</dbReference>
<keyword evidence="6 9" id="KW-0862">Zinc</keyword>
<dbReference type="Gene3D" id="3.40.390.10">
    <property type="entry name" value="Collagenase (Catalytic Domain)"/>
    <property type="match status" value="1"/>
</dbReference>
<dbReference type="OMA" id="HTSHKNS"/>
<feature type="region of interest" description="Disordered" evidence="10">
    <location>
        <begin position="112"/>
        <end position="147"/>
    </location>
</feature>
<evidence type="ECO:0000256" key="5">
    <source>
        <dbReference type="ARBA" id="ARBA00022801"/>
    </source>
</evidence>
<dbReference type="Proteomes" id="UP000887565">
    <property type="component" value="Unplaced"/>
</dbReference>
<evidence type="ECO:0000256" key="2">
    <source>
        <dbReference type="ARBA" id="ARBA00022670"/>
    </source>
</evidence>
<dbReference type="SUPFAM" id="SSF55486">
    <property type="entry name" value="Metalloproteases ('zincins'), catalytic domain"/>
    <property type="match status" value="1"/>
</dbReference>
<feature type="binding site" evidence="9">
    <location>
        <position position="10"/>
    </location>
    <ligand>
        <name>Zn(2+)</name>
        <dbReference type="ChEBI" id="CHEBI:29105"/>
        <label>1</label>
    </ligand>
</feature>
<keyword evidence="9" id="KW-0106">Calcium</keyword>